<dbReference type="AlphaFoldDB" id="A0A822FFE3"/>
<proteinExistence type="predicted"/>
<organism evidence="2 3">
    <name type="scientific">Rotaria socialis</name>
    <dbReference type="NCBI Taxonomy" id="392032"/>
    <lineage>
        <taxon>Eukaryota</taxon>
        <taxon>Metazoa</taxon>
        <taxon>Spiralia</taxon>
        <taxon>Gnathifera</taxon>
        <taxon>Rotifera</taxon>
        <taxon>Eurotatoria</taxon>
        <taxon>Bdelloidea</taxon>
        <taxon>Philodinida</taxon>
        <taxon>Philodinidae</taxon>
        <taxon>Rotaria</taxon>
    </lineage>
</organism>
<accession>A0A822FFE3</accession>
<evidence type="ECO:0000313" key="4">
    <source>
        <dbReference type="Proteomes" id="UP000663873"/>
    </source>
</evidence>
<evidence type="ECO:0000313" key="3">
    <source>
        <dbReference type="Proteomes" id="UP000663848"/>
    </source>
</evidence>
<gene>
    <name evidence="2" type="ORF">QYT958_LOCUS46402</name>
    <name evidence="1" type="ORF">UJA718_LOCUS46944</name>
</gene>
<reference evidence="2" key="1">
    <citation type="submission" date="2021-02" db="EMBL/GenBank/DDBJ databases">
        <authorList>
            <person name="Nowell W R."/>
        </authorList>
    </citation>
    <scope>NUCLEOTIDE SEQUENCE</scope>
</reference>
<feature type="non-terminal residue" evidence="2">
    <location>
        <position position="76"/>
    </location>
</feature>
<dbReference type="Proteomes" id="UP000663848">
    <property type="component" value="Unassembled WGS sequence"/>
</dbReference>
<sequence length="76" mass="8956">EINALQIENNRLSSSISSRDDQYQYKSDVYSRDNSKDSIYSLDQIKPIRSRVRSRLDDRVQQDKRLLSATNKFENS</sequence>
<dbReference type="EMBL" id="CAJOBR010082265">
    <property type="protein sequence ID" value="CAF5125972.1"/>
    <property type="molecule type" value="Genomic_DNA"/>
</dbReference>
<evidence type="ECO:0000313" key="1">
    <source>
        <dbReference type="EMBL" id="CAF4932651.1"/>
    </source>
</evidence>
<name>A0A822FFE3_9BILA</name>
<evidence type="ECO:0000313" key="2">
    <source>
        <dbReference type="EMBL" id="CAF5125972.1"/>
    </source>
</evidence>
<keyword evidence="4" id="KW-1185">Reference proteome</keyword>
<feature type="non-terminal residue" evidence="2">
    <location>
        <position position="1"/>
    </location>
</feature>
<protein>
    <submittedName>
        <fullName evidence="2">Uncharacterized protein</fullName>
    </submittedName>
</protein>
<dbReference type="EMBL" id="CAJOBP010086509">
    <property type="protein sequence ID" value="CAF4932651.1"/>
    <property type="molecule type" value="Genomic_DNA"/>
</dbReference>
<comment type="caution">
    <text evidence="2">The sequence shown here is derived from an EMBL/GenBank/DDBJ whole genome shotgun (WGS) entry which is preliminary data.</text>
</comment>
<dbReference type="Proteomes" id="UP000663873">
    <property type="component" value="Unassembled WGS sequence"/>
</dbReference>